<reference evidence="3 4" key="1">
    <citation type="journal article" date="2007" name="Proc. Natl. Acad. Sci. U.S.A.">
        <title>Independent sorting-out of thousands of duplicated gene pairs in two yeast species descended from a whole-genome duplication.</title>
        <authorList>
            <person name="Scannell D.R."/>
            <person name="Frank A.C."/>
            <person name="Conant G.C."/>
            <person name="Byrne K.P."/>
            <person name="Woolfit M."/>
            <person name="Wolfe K.H."/>
        </authorList>
    </citation>
    <scope>NUCLEOTIDE SEQUENCE [LARGE SCALE GENOMIC DNA]</scope>
    <source>
        <strain evidence="4">ATCC 22028 / DSM 70294 / BCRC 21397 / CBS 2163 / NBRC 10782 / NRRL Y-8283 / UCD 57-17</strain>
    </source>
</reference>
<dbReference type="EMBL" id="DS480472">
    <property type="protein sequence ID" value="EDO15216.1"/>
    <property type="molecule type" value="Genomic_DNA"/>
</dbReference>
<dbReference type="HOGENOM" id="CLU_037423_0_1_1"/>
<dbReference type="InterPro" id="IPR036069">
    <property type="entry name" value="DUF34/NIF3_sf"/>
</dbReference>
<sequence length="290" mass="31177">MSRALSKTQLKQIVNAITKHYPAGYADKAWDNTGLHIDCSVDGDSNIGPAKVLLAVDLTASVAQEAIDKGCNLILAYHPFIFPSWKSLNPSRNTQQNSAIKLIQEGISVYCPHTSVDAAKGGVNDWLANGLVGKNTSLISSNISIEQISGQLVGGDLCEEVGYGRLVKLGAPLSLQDIIENVKASLGIKHVQVSSLHSDLSNHKIKNIALCAGSGSGVFKALSEDVDLYYTGELSHHEILRYKESGKAVIVCNHSNTERGYLKAEMVSLLTQKGIECIVIETDVNPLRVV</sequence>
<proteinExistence type="inferred from homology"/>
<dbReference type="NCBIfam" id="TIGR00486">
    <property type="entry name" value="YbgI_SA1388"/>
    <property type="match status" value="1"/>
</dbReference>
<dbReference type="eggNOG" id="KOG4131">
    <property type="taxonomic scope" value="Eukaryota"/>
</dbReference>
<dbReference type="STRING" id="436907.A7TR83"/>
<dbReference type="Pfam" id="PF01784">
    <property type="entry name" value="DUF34_NIF3"/>
    <property type="match status" value="1"/>
</dbReference>
<dbReference type="GO" id="GO:0005739">
    <property type="term" value="C:mitochondrion"/>
    <property type="evidence" value="ECO:0007669"/>
    <property type="project" value="EnsemblFungi"/>
</dbReference>
<dbReference type="PANTHER" id="PTHR13799">
    <property type="entry name" value="NGG1 INTERACTING FACTOR 3"/>
    <property type="match status" value="1"/>
</dbReference>
<evidence type="ECO:0000313" key="3">
    <source>
        <dbReference type="EMBL" id="EDO15216.1"/>
    </source>
</evidence>
<organism evidence="4">
    <name type="scientific">Vanderwaltozyma polyspora (strain ATCC 22028 / DSM 70294 / BCRC 21397 / CBS 2163 / NBRC 10782 / NRRL Y-8283 / UCD 57-17)</name>
    <name type="common">Kluyveromyces polysporus</name>
    <dbReference type="NCBI Taxonomy" id="436907"/>
    <lineage>
        <taxon>Eukaryota</taxon>
        <taxon>Fungi</taxon>
        <taxon>Dikarya</taxon>
        <taxon>Ascomycota</taxon>
        <taxon>Saccharomycotina</taxon>
        <taxon>Saccharomycetes</taxon>
        <taxon>Saccharomycetales</taxon>
        <taxon>Saccharomycetaceae</taxon>
        <taxon>Vanderwaltozyma</taxon>
    </lineage>
</organism>
<dbReference type="PhylomeDB" id="A7TR83"/>
<accession>A7TR83</accession>
<dbReference type="PANTHER" id="PTHR13799:SF13">
    <property type="entry name" value="NIF3-LIKE PROTEIN 1"/>
    <property type="match status" value="1"/>
</dbReference>
<dbReference type="Gene3D" id="3.40.1390.30">
    <property type="entry name" value="NIF3 (NGG1p interacting factor 3)-like"/>
    <property type="match status" value="1"/>
</dbReference>
<name>A7TR83_VANPO</name>
<dbReference type="RefSeq" id="XP_001643074.1">
    <property type="nucleotide sequence ID" value="XM_001643024.1"/>
</dbReference>
<keyword evidence="4" id="KW-1185">Reference proteome</keyword>
<keyword evidence="2" id="KW-0479">Metal-binding</keyword>
<feature type="binding site" evidence="2">
    <location>
        <position position="78"/>
    </location>
    <ligand>
        <name>a divalent metal cation</name>
        <dbReference type="ChEBI" id="CHEBI:60240"/>
        <label>1</label>
    </ligand>
</feature>
<evidence type="ECO:0000256" key="2">
    <source>
        <dbReference type="PIRSR" id="PIRSR602678-1"/>
    </source>
</evidence>
<dbReference type="GO" id="GO:0046872">
    <property type="term" value="F:metal ion binding"/>
    <property type="evidence" value="ECO:0007669"/>
    <property type="project" value="UniProtKB-KW"/>
</dbReference>
<dbReference type="FunFam" id="3.40.1390.30:FF:000001">
    <property type="entry name" value="GTP cyclohydrolase 1 type 2"/>
    <property type="match status" value="1"/>
</dbReference>
<dbReference type="AlphaFoldDB" id="A7TR83"/>
<comment type="similarity">
    <text evidence="1">Belongs to the GTP cyclohydrolase I type 2/NIF3 family.</text>
</comment>
<gene>
    <name evidence="3" type="ORF">Kpol_423p6</name>
</gene>
<feature type="binding site" evidence="2">
    <location>
        <position position="254"/>
    </location>
    <ligand>
        <name>a divalent metal cation</name>
        <dbReference type="ChEBI" id="CHEBI:60240"/>
        <label>1</label>
    </ligand>
</feature>
<dbReference type="GeneID" id="5543284"/>
<protein>
    <recommendedName>
        <fullName evidence="5">YbgI/family dinuclear metal center protein</fullName>
    </recommendedName>
</protein>
<evidence type="ECO:0000313" key="4">
    <source>
        <dbReference type="Proteomes" id="UP000000267"/>
    </source>
</evidence>
<dbReference type="OrthoDB" id="3345469at2759"/>
<evidence type="ECO:0008006" key="5">
    <source>
        <dbReference type="Google" id="ProtNLM"/>
    </source>
</evidence>
<dbReference type="InterPro" id="IPR002678">
    <property type="entry name" value="DUF34/NIF3"/>
</dbReference>
<feature type="binding site" evidence="2">
    <location>
        <position position="117"/>
    </location>
    <ligand>
        <name>a divalent metal cation</name>
        <dbReference type="ChEBI" id="CHEBI:60240"/>
        <label>1</label>
    </ligand>
</feature>
<dbReference type="InParanoid" id="A7TR83"/>
<evidence type="ECO:0000256" key="1">
    <source>
        <dbReference type="ARBA" id="ARBA00006964"/>
    </source>
</evidence>
<dbReference type="FunCoup" id="A7TR83">
    <property type="interactions" value="664"/>
</dbReference>
<dbReference type="KEGG" id="vpo:Kpol_423p6"/>
<dbReference type="SUPFAM" id="SSF102705">
    <property type="entry name" value="NIF3 (NGG1p interacting factor 3)-like"/>
    <property type="match status" value="1"/>
</dbReference>
<dbReference type="OMA" id="NFDKTHL"/>
<feature type="binding site" evidence="2">
    <location>
        <position position="258"/>
    </location>
    <ligand>
        <name>a divalent metal cation</name>
        <dbReference type="ChEBI" id="CHEBI:60240"/>
        <label>1</label>
    </ligand>
</feature>
<dbReference type="Proteomes" id="UP000000267">
    <property type="component" value="Unassembled WGS sequence"/>
</dbReference>